<keyword evidence="4" id="KW-1185">Reference proteome</keyword>
<evidence type="ECO:0000256" key="2">
    <source>
        <dbReference type="SAM" id="Phobius"/>
    </source>
</evidence>
<sequence>MNPAKSVAYGWGALIVATGFGYYFTKQVTNARRKEKLLSKRASESPSNWEEKVARSQGSGSGSGSGAAAAGAPPPDQTSIPTTFAGGPATPTMQSAPTGVDTPNGSGSGQQHNR</sequence>
<name>A0AA38LZ96_9TREE</name>
<dbReference type="AlphaFoldDB" id="A0AA38LZ96"/>
<dbReference type="InterPro" id="IPR031833">
    <property type="entry name" value="DUF4748"/>
</dbReference>
<feature type="compositionally biased region" description="Basic and acidic residues" evidence="1">
    <location>
        <begin position="37"/>
        <end position="54"/>
    </location>
</feature>
<keyword evidence="2" id="KW-0472">Membrane</keyword>
<reference evidence="3" key="1">
    <citation type="journal article" date="2022" name="G3 (Bethesda)">
        <title>High quality genome of the basidiomycete yeast Dioszegia hungarica PDD-24b-2 isolated from cloud water.</title>
        <authorList>
            <person name="Jarrige D."/>
            <person name="Haridas S."/>
            <person name="Bleykasten-Grosshans C."/>
            <person name="Joly M."/>
            <person name="Nadalig T."/>
            <person name="Sancelme M."/>
            <person name="Vuilleumier S."/>
            <person name="Grigoriev I.V."/>
            <person name="Amato P."/>
            <person name="Bringel F."/>
        </authorList>
    </citation>
    <scope>NUCLEOTIDE SEQUENCE</scope>
    <source>
        <strain evidence="3">PDD-24b-2</strain>
    </source>
</reference>
<organism evidence="3 4">
    <name type="scientific">Dioszegia hungarica</name>
    <dbReference type="NCBI Taxonomy" id="4972"/>
    <lineage>
        <taxon>Eukaryota</taxon>
        <taxon>Fungi</taxon>
        <taxon>Dikarya</taxon>
        <taxon>Basidiomycota</taxon>
        <taxon>Agaricomycotina</taxon>
        <taxon>Tremellomycetes</taxon>
        <taxon>Tremellales</taxon>
        <taxon>Bulleribasidiaceae</taxon>
        <taxon>Dioszegia</taxon>
    </lineage>
</organism>
<dbReference type="PANTHER" id="PTHR41800">
    <property type="entry name" value="EXPRESSED PROTEIN"/>
    <property type="match status" value="1"/>
</dbReference>
<comment type="caution">
    <text evidence="3">The sequence shown here is derived from an EMBL/GenBank/DDBJ whole genome shotgun (WGS) entry which is preliminary data.</text>
</comment>
<dbReference type="Pfam" id="PF15932">
    <property type="entry name" value="DUF4748"/>
    <property type="match status" value="1"/>
</dbReference>
<protein>
    <submittedName>
        <fullName evidence="3">Uncharacterized protein</fullName>
    </submittedName>
</protein>
<gene>
    <name evidence="3" type="ORF">MKK02DRAFT_40151</name>
</gene>
<dbReference type="EMBL" id="JAKWFO010000001">
    <property type="protein sequence ID" value="KAI9639824.1"/>
    <property type="molecule type" value="Genomic_DNA"/>
</dbReference>
<accession>A0AA38LZ96</accession>
<keyword evidence="2" id="KW-0812">Transmembrane</keyword>
<feature type="transmembrane region" description="Helical" evidence="2">
    <location>
        <begin position="6"/>
        <end position="24"/>
    </location>
</feature>
<proteinExistence type="predicted"/>
<feature type="region of interest" description="Disordered" evidence="1">
    <location>
        <begin position="37"/>
        <end position="114"/>
    </location>
</feature>
<evidence type="ECO:0000313" key="4">
    <source>
        <dbReference type="Proteomes" id="UP001164286"/>
    </source>
</evidence>
<dbReference type="Proteomes" id="UP001164286">
    <property type="component" value="Unassembled WGS sequence"/>
</dbReference>
<dbReference type="RefSeq" id="XP_052949601.1">
    <property type="nucleotide sequence ID" value="XM_053090978.1"/>
</dbReference>
<dbReference type="PANTHER" id="PTHR41800:SF1">
    <property type="entry name" value="EXPRESSED PROTEIN"/>
    <property type="match status" value="1"/>
</dbReference>
<keyword evidence="2" id="KW-1133">Transmembrane helix</keyword>
<evidence type="ECO:0000313" key="3">
    <source>
        <dbReference type="EMBL" id="KAI9639824.1"/>
    </source>
</evidence>
<evidence type="ECO:0000256" key="1">
    <source>
        <dbReference type="SAM" id="MobiDB-lite"/>
    </source>
</evidence>
<feature type="compositionally biased region" description="Low complexity" evidence="1">
    <location>
        <begin position="81"/>
        <end position="92"/>
    </location>
</feature>
<feature type="compositionally biased region" description="Polar residues" evidence="1">
    <location>
        <begin position="93"/>
        <end position="114"/>
    </location>
</feature>
<dbReference type="GeneID" id="77730183"/>